<evidence type="ECO:0000256" key="10">
    <source>
        <dbReference type="ARBA" id="ARBA00023004"/>
    </source>
</evidence>
<keyword evidence="10 14" id="KW-0408">Iron</keyword>
<keyword evidence="8 14" id="KW-0227">DNA damage</keyword>
<dbReference type="Pfam" id="PF00730">
    <property type="entry name" value="HhH-GPD"/>
    <property type="match status" value="1"/>
</dbReference>
<dbReference type="Proteomes" id="UP000663499">
    <property type="component" value="Chromosome"/>
</dbReference>
<dbReference type="GO" id="GO:0034039">
    <property type="term" value="F:8-oxo-7,8-dihydroguanine DNA N-glycosylase activity"/>
    <property type="evidence" value="ECO:0007669"/>
    <property type="project" value="TreeGrafter"/>
</dbReference>
<dbReference type="KEGG" id="alka:J0B03_02850"/>
<evidence type="ECO:0000256" key="3">
    <source>
        <dbReference type="ARBA" id="ARBA00008343"/>
    </source>
</evidence>
<dbReference type="InterPro" id="IPR003265">
    <property type="entry name" value="HhH-GPD_domain"/>
</dbReference>
<dbReference type="PANTHER" id="PTHR42944:SF1">
    <property type="entry name" value="ADENINE DNA GLYCOSYLASE"/>
    <property type="match status" value="1"/>
</dbReference>
<comment type="catalytic activity">
    <reaction evidence="1 14">
        <text>Hydrolyzes free adenine bases from 7,8-dihydro-8-oxoguanine:adenine mismatched double-stranded DNA, leaving an apurinic site.</text>
        <dbReference type="EC" id="3.2.2.31"/>
    </reaction>
</comment>
<dbReference type="FunFam" id="1.10.340.30:FF:000002">
    <property type="entry name" value="Adenine DNA glycosylase"/>
    <property type="match status" value="1"/>
</dbReference>
<keyword evidence="13 14" id="KW-0326">Glycosidase</keyword>
<dbReference type="Gene3D" id="1.10.1670.10">
    <property type="entry name" value="Helix-hairpin-Helix base-excision DNA repair enzymes (C-terminal)"/>
    <property type="match status" value="1"/>
</dbReference>
<dbReference type="SUPFAM" id="SSF48150">
    <property type="entry name" value="DNA-glycosylase"/>
    <property type="match status" value="1"/>
</dbReference>
<dbReference type="InterPro" id="IPR004036">
    <property type="entry name" value="Endonuclease-III-like_CS2"/>
</dbReference>
<name>A0A974XGV6_9FIRM</name>
<evidence type="ECO:0000256" key="14">
    <source>
        <dbReference type="RuleBase" id="RU365096"/>
    </source>
</evidence>
<evidence type="ECO:0000256" key="2">
    <source>
        <dbReference type="ARBA" id="ARBA00002933"/>
    </source>
</evidence>
<dbReference type="GO" id="GO:0000701">
    <property type="term" value="F:purine-specific mismatch base pair DNA N-glycosylase activity"/>
    <property type="evidence" value="ECO:0007669"/>
    <property type="project" value="UniProtKB-EC"/>
</dbReference>
<dbReference type="Pfam" id="PF00633">
    <property type="entry name" value="HHH"/>
    <property type="match status" value="1"/>
</dbReference>
<dbReference type="AlphaFoldDB" id="A0A974XGV6"/>
<keyword evidence="11" id="KW-0411">Iron-sulfur</keyword>
<dbReference type="InterPro" id="IPR015797">
    <property type="entry name" value="NUDIX_hydrolase-like_dom_sf"/>
</dbReference>
<evidence type="ECO:0000313" key="17">
    <source>
        <dbReference type="Proteomes" id="UP000663499"/>
    </source>
</evidence>
<dbReference type="GO" id="GO:0051539">
    <property type="term" value="F:4 iron, 4 sulfur cluster binding"/>
    <property type="evidence" value="ECO:0007669"/>
    <property type="project" value="UniProtKB-UniRule"/>
</dbReference>
<gene>
    <name evidence="16" type="primary">mutY</name>
    <name evidence="16" type="ORF">J0B03_02850</name>
</gene>
<evidence type="ECO:0000256" key="7">
    <source>
        <dbReference type="ARBA" id="ARBA00022723"/>
    </source>
</evidence>
<keyword evidence="9" id="KW-0378">Hydrolase</keyword>
<keyword evidence="6" id="KW-0004">4Fe-4S</keyword>
<evidence type="ECO:0000256" key="11">
    <source>
        <dbReference type="ARBA" id="ARBA00023014"/>
    </source>
</evidence>
<sequence length="340" mass="38552">MQLVAWYKNNARRLPWRDDPAPYKTWISEIMLQQTKVDTVIPYFKRFMDELPDVDSLASVDQDRLFKLWEGLGYYTRCKNLKKAAQIVMQRYGGELPDDYASLLSLPGIGPYTAGAVASISFGLPTPAIDGNVLRVISRRYGIKENIGKIAVKRKIESLVLDMMPKNEPGTFNQSLMELGAQVCIPNGKPLCQACPWESSCISYKNGWIDEIPYKDKKKPRRTEAKTILVVVSNNLVAIQQRIEGGLLSGMWEFPNTEGKMEDGQVQEWGGKNSLHTVSVVPMGEAKHLFSHVEWHMIGYLVEVNDPVHVPGWQWATLEDLEHRFALPSALDHYKSMILK</sequence>
<keyword evidence="17" id="KW-1185">Reference proteome</keyword>
<dbReference type="GO" id="GO:0035485">
    <property type="term" value="F:adenine/guanine mispair binding"/>
    <property type="evidence" value="ECO:0007669"/>
    <property type="project" value="TreeGrafter"/>
</dbReference>
<dbReference type="Gene3D" id="1.10.340.30">
    <property type="entry name" value="Hypothetical protein, domain 2"/>
    <property type="match status" value="1"/>
</dbReference>
<dbReference type="NCBIfam" id="TIGR01084">
    <property type="entry name" value="mutY"/>
    <property type="match status" value="1"/>
</dbReference>
<dbReference type="InterPro" id="IPR044298">
    <property type="entry name" value="MIG/MutY"/>
</dbReference>
<dbReference type="EC" id="3.2.2.31" evidence="4 14"/>
<reference evidence="16" key="1">
    <citation type="submission" date="2021-03" db="EMBL/GenBank/DDBJ databases">
        <title>Alkalibacter marinus sp. nov., isolated from tidal flat sediment.</title>
        <authorList>
            <person name="Namirimu T."/>
            <person name="Yang J.-A."/>
            <person name="Yang S.-H."/>
            <person name="Kim Y.-J."/>
            <person name="Kwon K.K."/>
        </authorList>
    </citation>
    <scope>NUCLEOTIDE SEQUENCE</scope>
    <source>
        <strain evidence="16">ES005</strain>
    </source>
</reference>
<dbReference type="Gene3D" id="3.90.79.10">
    <property type="entry name" value="Nucleoside Triphosphate Pyrophosphohydrolase"/>
    <property type="match status" value="1"/>
</dbReference>
<comment type="function">
    <text evidence="2">Adenine glycosylase active on G-A mispairs. MutY also corrects error-prone DNA synthesis past GO lesions which are due to the oxidatively damaged form of guanine: 7,8-dihydro-8-oxoguanine (8-oxo-dGTP).</text>
</comment>
<comment type="similarity">
    <text evidence="3 14">Belongs to the Nth/MutY family.</text>
</comment>
<dbReference type="GO" id="GO:0006284">
    <property type="term" value="P:base-excision repair"/>
    <property type="evidence" value="ECO:0007669"/>
    <property type="project" value="UniProtKB-UniRule"/>
</dbReference>
<dbReference type="PROSITE" id="PS01155">
    <property type="entry name" value="ENDONUCLEASE_III_2"/>
    <property type="match status" value="1"/>
</dbReference>
<evidence type="ECO:0000256" key="9">
    <source>
        <dbReference type="ARBA" id="ARBA00022801"/>
    </source>
</evidence>
<protein>
    <recommendedName>
        <fullName evidence="5 14">Adenine DNA glycosylase</fullName>
        <ecNumber evidence="4 14">3.2.2.31</ecNumber>
    </recommendedName>
</protein>
<dbReference type="SMART" id="SM00478">
    <property type="entry name" value="ENDO3c"/>
    <property type="match status" value="1"/>
</dbReference>
<evidence type="ECO:0000256" key="13">
    <source>
        <dbReference type="ARBA" id="ARBA00023295"/>
    </source>
</evidence>
<feature type="domain" description="HhH-GPD" evidence="15">
    <location>
        <begin position="31"/>
        <end position="182"/>
    </location>
</feature>
<dbReference type="InterPro" id="IPR005760">
    <property type="entry name" value="A/G_AdeGlyc_MutY"/>
</dbReference>
<accession>A0A974XGV6</accession>
<dbReference type="EMBL" id="CP071444">
    <property type="protein sequence ID" value="QSX09642.1"/>
    <property type="molecule type" value="Genomic_DNA"/>
</dbReference>
<proteinExistence type="inferred from homology"/>
<evidence type="ECO:0000256" key="1">
    <source>
        <dbReference type="ARBA" id="ARBA00000843"/>
    </source>
</evidence>
<dbReference type="GO" id="GO:0006298">
    <property type="term" value="P:mismatch repair"/>
    <property type="evidence" value="ECO:0007669"/>
    <property type="project" value="TreeGrafter"/>
</dbReference>
<dbReference type="Pfam" id="PF14815">
    <property type="entry name" value="NUDIX_4"/>
    <property type="match status" value="1"/>
</dbReference>
<dbReference type="InterPro" id="IPR011257">
    <property type="entry name" value="DNA_glycosylase"/>
</dbReference>
<organism evidence="16 17">
    <name type="scientific">Alkalibacter rhizosphaerae</name>
    <dbReference type="NCBI Taxonomy" id="2815577"/>
    <lineage>
        <taxon>Bacteria</taxon>
        <taxon>Bacillati</taxon>
        <taxon>Bacillota</taxon>
        <taxon>Clostridia</taxon>
        <taxon>Eubacteriales</taxon>
        <taxon>Eubacteriaceae</taxon>
        <taxon>Alkalibacter</taxon>
    </lineage>
</organism>
<evidence type="ECO:0000259" key="15">
    <source>
        <dbReference type="SMART" id="SM00478"/>
    </source>
</evidence>
<dbReference type="PANTHER" id="PTHR42944">
    <property type="entry name" value="ADENINE DNA GLYCOSYLASE"/>
    <property type="match status" value="1"/>
</dbReference>
<dbReference type="GO" id="GO:0046872">
    <property type="term" value="F:metal ion binding"/>
    <property type="evidence" value="ECO:0007669"/>
    <property type="project" value="UniProtKB-UniRule"/>
</dbReference>
<keyword evidence="7" id="KW-0479">Metal-binding</keyword>
<dbReference type="CDD" id="cd03431">
    <property type="entry name" value="NUDIX_DNA_Glycosylase_C-MutY"/>
    <property type="match status" value="1"/>
</dbReference>
<dbReference type="InterPro" id="IPR029119">
    <property type="entry name" value="MutY_C"/>
</dbReference>
<dbReference type="CDD" id="cd00056">
    <property type="entry name" value="ENDO3c"/>
    <property type="match status" value="1"/>
</dbReference>
<evidence type="ECO:0000256" key="6">
    <source>
        <dbReference type="ARBA" id="ARBA00022485"/>
    </source>
</evidence>
<comment type="cofactor">
    <cofactor evidence="14">
        <name>[4Fe-4S] cluster</name>
        <dbReference type="ChEBI" id="CHEBI:49883"/>
    </cofactor>
    <text evidence="14">Binds 1 [4Fe-4S] cluster.</text>
</comment>
<evidence type="ECO:0000256" key="12">
    <source>
        <dbReference type="ARBA" id="ARBA00023204"/>
    </source>
</evidence>
<dbReference type="SUPFAM" id="SSF55811">
    <property type="entry name" value="Nudix"/>
    <property type="match status" value="1"/>
</dbReference>
<dbReference type="InterPro" id="IPR023170">
    <property type="entry name" value="HhH_base_excis_C"/>
</dbReference>
<dbReference type="InterPro" id="IPR000445">
    <property type="entry name" value="HhH_motif"/>
</dbReference>
<keyword evidence="12" id="KW-0234">DNA repair</keyword>
<evidence type="ECO:0000256" key="8">
    <source>
        <dbReference type="ARBA" id="ARBA00022763"/>
    </source>
</evidence>
<dbReference type="GO" id="GO:0032357">
    <property type="term" value="F:oxidized purine DNA binding"/>
    <property type="evidence" value="ECO:0007669"/>
    <property type="project" value="TreeGrafter"/>
</dbReference>
<evidence type="ECO:0000256" key="4">
    <source>
        <dbReference type="ARBA" id="ARBA00012045"/>
    </source>
</evidence>
<evidence type="ECO:0000256" key="5">
    <source>
        <dbReference type="ARBA" id="ARBA00022023"/>
    </source>
</evidence>
<evidence type="ECO:0000313" key="16">
    <source>
        <dbReference type="EMBL" id="QSX09642.1"/>
    </source>
</evidence>